<gene>
    <name evidence="1" type="ORF">NECHADRAFT_86991</name>
</gene>
<dbReference type="GeneID" id="9669047"/>
<organism evidence="1 2">
    <name type="scientific">Fusarium vanettenii (strain ATCC MYA-4622 / CBS 123669 / FGSC 9596 / NRRL 45880 / 77-13-4)</name>
    <name type="common">Fusarium solani subsp. pisi</name>
    <dbReference type="NCBI Taxonomy" id="660122"/>
    <lineage>
        <taxon>Eukaryota</taxon>
        <taxon>Fungi</taxon>
        <taxon>Dikarya</taxon>
        <taxon>Ascomycota</taxon>
        <taxon>Pezizomycotina</taxon>
        <taxon>Sordariomycetes</taxon>
        <taxon>Hypocreomycetidae</taxon>
        <taxon>Hypocreales</taxon>
        <taxon>Nectriaceae</taxon>
        <taxon>Fusarium</taxon>
        <taxon>Fusarium solani species complex</taxon>
        <taxon>Fusarium vanettenii</taxon>
    </lineage>
</organism>
<dbReference type="InParanoid" id="C7ZI71"/>
<protein>
    <submittedName>
        <fullName evidence="1">Uncharacterized protein</fullName>
    </submittedName>
</protein>
<dbReference type="OMA" id="NIMCLCE"/>
<dbReference type="KEGG" id="nhe:NECHADRAFT_86991"/>
<sequence>MASVVETHPSAPNLTNLISSYSILTTLSSWISTLDLYHLALTNRTHRSFILASPQIFKVLTRQSLCDGRGLADRQEFRGLYKIYDFDKGCGLIRRDEQVEVRLYNLKCDEAGALPCVKCGINVCEECRYYPRTSPAGKGRDPKRRPHLNASFQIGAIMCLCPSCDAAMENEVKGKFLNELCDCDALRYWICSKCRQEVDDFTGDYRGEHTAMEGEIEGFGPLPTKFIDDAGWIRAVWCMCGASVPRHTRMRCTWCKRRHLPESEWFDEFERIGSKMPWFDDDPDYPHWQTDDHGIYPIPYPRLGYKRPGDRY</sequence>
<reference evidence="1 2" key="1">
    <citation type="journal article" date="2009" name="PLoS Genet.">
        <title>The genome of Nectria haematococca: contribution of supernumerary chromosomes to gene expansion.</title>
        <authorList>
            <person name="Coleman J.J."/>
            <person name="Rounsley S.D."/>
            <person name="Rodriguez-Carres M."/>
            <person name="Kuo A."/>
            <person name="Wasmann C.C."/>
            <person name="Grimwood J."/>
            <person name="Schmutz J."/>
            <person name="Taga M."/>
            <person name="White G.J."/>
            <person name="Zhou S."/>
            <person name="Schwartz D.C."/>
            <person name="Freitag M."/>
            <person name="Ma L.J."/>
            <person name="Danchin E.G."/>
            <person name="Henrissat B."/>
            <person name="Coutinho P.M."/>
            <person name="Nelson D.R."/>
            <person name="Straney D."/>
            <person name="Napoli C.A."/>
            <person name="Barker B.M."/>
            <person name="Gribskov M."/>
            <person name="Rep M."/>
            <person name="Kroken S."/>
            <person name="Molnar I."/>
            <person name="Rensing C."/>
            <person name="Kennell J.C."/>
            <person name="Zamora J."/>
            <person name="Farman M.L."/>
            <person name="Selker E.U."/>
            <person name="Salamov A."/>
            <person name="Shapiro H."/>
            <person name="Pangilinan J."/>
            <person name="Lindquist E."/>
            <person name="Lamers C."/>
            <person name="Grigoriev I.V."/>
            <person name="Geiser D.M."/>
            <person name="Covert S.F."/>
            <person name="Temporini E."/>
            <person name="Vanetten H.D."/>
        </authorList>
    </citation>
    <scope>NUCLEOTIDE SEQUENCE [LARGE SCALE GENOMIC DNA]</scope>
    <source>
        <strain evidence="2">ATCC MYA-4622 / CBS 123669 / FGSC 9596 / NRRL 45880 / 77-13-4</strain>
    </source>
</reference>
<evidence type="ECO:0000313" key="2">
    <source>
        <dbReference type="Proteomes" id="UP000005206"/>
    </source>
</evidence>
<name>C7ZI71_FUSV7</name>
<dbReference type="HOGENOM" id="CLU_072345_0_0_1"/>
<dbReference type="eggNOG" id="ENOG502SPEI">
    <property type="taxonomic scope" value="Eukaryota"/>
</dbReference>
<keyword evidence="2" id="KW-1185">Reference proteome</keyword>
<dbReference type="Proteomes" id="UP000005206">
    <property type="component" value="Chromosome 11"/>
</dbReference>
<dbReference type="RefSeq" id="XP_003042119.1">
    <property type="nucleotide sequence ID" value="XM_003042073.1"/>
</dbReference>
<dbReference type="AlphaFoldDB" id="C7ZI71"/>
<dbReference type="EMBL" id="GG698929">
    <property type="protein sequence ID" value="EEU36406.1"/>
    <property type="molecule type" value="Genomic_DNA"/>
</dbReference>
<dbReference type="OrthoDB" id="3678990at2759"/>
<accession>C7ZI71</accession>
<proteinExistence type="predicted"/>
<dbReference type="VEuPathDB" id="FungiDB:NECHADRAFT_86991"/>
<evidence type="ECO:0000313" key="1">
    <source>
        <dbReference type="EMBL" id="EEU36406.1"/>
    </source>
</evidence>